<keyword evidence="1 5" id="KW-0489">Methyltransferase</keyword>
<name>A0A5C3E9D1_9BASI</name>
<evidence type="ECO:0000313" key="5">
    <source>
        <dbReference type="EMBL" id="SPO27048.1"/>
    </source>
</evidence>
<dbReference type="GO" id="GO:0016279">
    <property type="term" value="F:protein-lysine N-methyltransferase activity"/>
    <property type="evidence" value="ECO:0007669"/>
    <property type="project" value="InterPro"/>
</dbReference>
<dbReference type="InterPro" id="IPR046341">
    <property type="entry name" value="SET_dom_sf"/>
</dbReference>
<keyword evidence="6" id="KW-1185">Reference proteome</keyword>
<evidence type="ECO:0000256" key="1">
    <source>
        <dbReference type="ARBA" id="ARBA00022603"/>
    </source>
</evidence>
<sequence>MTQDSSSSSSPVVEQNRVLSALLSLHPLTSSKSGSSSSAVEIAVQVSDQVPAGRGLAFTHDIRPGQKVLSLPSDALINVKSYKSFFHPDTLPTAVDVAGSSRKGKGRLSSAQLLSLLIARAKVESELRQWKDKARETESKKHEALRLFVRTLPESFDNAPLTWSLLAHSIDTDSKQVSEETSWKQRFFQTLLLALPSHSRELANKVRRRFEQDWLSINSTRANHPDLLAEPSLLTTNPDLARTIVCSIDLDTYLWAWLCVNSRCVFLPLSLADHSDNFTLAPMLDMANHTPDPALECKVRYASDGGLELYAPVSDASPSGLKGGDECCITYGPHSNQSLLSEYGFVLPAQLKFAGEGADAGNGAEWKGSRYVDVLMDQEVETLLKAQAKGGEDKIELLQNRGYWGEYTIHPYPEPAHPSHRLIPALRLAALDLDASVPAPTSKVAKTKPQPGVKAGKKAPTFHHANFAEQELASDLDKWEETLNGYRDIVSEENERQAHQILVDLCESRRKDTEQARIHLMEAGEILQAHGEDGDEAGANGLEPGREGCKLSLSFVKQLLDEEEAVLRLVGQAAKDQVEW</sequence>
<organism evidence="5 6">
    <name type="scientific">Ustilago trichophora</name>
    <dbReference type="NCBI Taxonomy" id="86804"/>
    <lineage>
        <taxon>Eukaryota</taxon>
        <taxon>Fungi</taxon>
        <taxon>Dikarya</taxon>
        <taxon>Basidiomycota</taxon>
        <taxon>Ustilaginomycotina</taxon>
        <taxon>Ustilaginomycetes</taxon>
        <taxon>Ustilaginales</taxon>
        <taxon>Ustilaginaceae</taxon>
        <taxon>Ustilago</taxon>
    </lineage>
</organism>
<evidence type="ECO:0000256" key="4">
    <source>
        <dbReference type="SAM" id="Coils"/>
    </source>
</evidence>
<evidence type="ECO:0000313" key="6">
    <source>
        <dbReference type="Proteomes" id="UP000324022"/>
    </source>
</evidence>
<reference evidence="5 6" key="1">
    <citation type="submission" date="2018-03" db="EMBL/GenBank/DDBJ databases">
        <authorList>
            <person name="Guldener U."/>
        </authorList>
    </citation>
    <scope>NUCLEOTIDE SEQUENCE [LARGE SCALE GENOMIC DNA]</scope>
    <source>
        <strain evidence="5 6">NBRC100155</strain>
    </source>
</reference>
<proteinExistence type="predicted"/>
<keyword evidence="5" id="KW-0689">Ribosomal protein</keyword>
<dbReference type="SUPFAM" id="SSF82199">
    <property type="entry name" value="SET domain"/>
    <property type="match status" value="1"/>
</dbReference>
<dbReference type="GO" id="GO:0032259">
    <property type="term" value="P:methylation"/>
    <property type="evidence" value="ECO:0007669"/>
    <property type="project" value="UniProtKB-KW"/>
</dbReference>
<keyword evidence="3" id="KW-0949">S-adenosyl-L-methionine</keyword>
<dbReference type="OrthoDB" id="341421at2759"/>
<dbReference type="GO" id="GO:0005840">
    <property type="term" value="C:ribosome"/>
    <property type="evidence" value="ECO:0007669"/>
    <property type="project" value="UniProtKB-KW"/>
</dbReference>
<dbReference type="InterPro" id="IPR044429">
    <property type="entry name" value="SETD4_SET"/>
</dbReference>
<keyword evidence="2 5" id="KW-0808">Transferase</keyword>
<dbReference type="AlphaFoldDB" id="A0A5C3E9D1"/>
<dbReference type="CDD" id="cd19177">
    <property type="entry name" value="SET_SETD4"/>
    <property type="match status" value="1"/>
</dbReference>
<dbReference type="PANTHER" id="PTHR13271:SF47">
    <property type="entry name" value="ACTIN-HISTIDINE N-METHYLTRANSFERASE"/>
    <property type="match status" value="1"/>
</dbReference>
<evidence type="ECO:0000256" key="2">
    <source>
        <dbReference type="ARBA" id="ARBA00022679"/>
    </source>
</evidence>
<feature type="coiled-coil region" evidence="4">
    <location>
        <begin position="120"/>
        <end position="147"/>
    </location>
</feature>
<protein>
    <submittedName>
        <fullName evidence="5">Related to RKM2 - ribosomal protein lysine methyltransferase</fullName>
    </submittedName>
</protein>
<dbReference type="EMBL" id="OOIN01000016">
    <property type="protein sequence ID" value="SPO27048.1"/>
    <property type="molecule type" value="Genomic_DNA"/>
</dbReference>
<gene>
    <name evidence="5" type="ORF">UTRI_10508_B</name>
</gene>
<evidence type="ECO:0000256" key="3">
    <source>
        <dbReference type="ARBA" id="ARBA00022691"/>
    </source>
</evidence>
<keyword evidence="5" id="KW-0687">Ribonucleoprotein</keyword>
<accession>A0A5C3E9D1</accession>
<keyword evidence="4" id="KW-0175">Coiled coil</keyword>
<dbReference type="PANTHER" id="PTHR13271">
    <property type="entry name" value="UNCHARACTERIZED PUTATIVE METHYLTRANSFERASE"/>
    <property type="match status" value="1"/>
</dbReference>
<dbReference type="InterPro" id="IPR050600">
    <property type="entry name" value="SETD3_SETD6_MTase"/>
</dbReference>
<dbReference type="Gene3D" id="3.90.1410.10">
    <property type="entry name" value="set domain protein methyltransferase, domain 1"/>
    <property type="match status" value="1"/>
</dbReference>
<dbReference type="Proteomes" id="UP000324022">
    <property type="component" value="Unassembled WGS sequence"/>
</dbReference>